<keyword evidence="2" id="KW-0472">Membrane</keyword>
<reference evidence="3 4" key="1">
    <citation type="journal article" date="2014" name="PLoS Genet.">
        <title>Phylogenetically driven sequencing of extremely halophilic archaea reveals strategies for static and dynamic osmo-response.</title>
        <authorList>
            <person name="Becker E.A."/>
            <person name="Seitzer P.M."/>
            <person name="Tritt A."/>
            <person name="Larsen D."/>
            <person name="Krusor M."/>
            <person name="Yao A.I."/>
            <person name="Wu D."/>
            <person name="Madern D."/>
            <person name="Eisen J.A."/>
            <person name="Darling A.E."/>
            <person name="Facciotti M.T."/>
        </authorList>
    </citation>
    <scope>NUCLEOTIDE SEQUENCE [LARGE SCALE GENOMIC DNA]</scope>
    <source>
        <strain evidence="3 4">JCM 14663</strain>
    </source>
</reference>
<evidence type="ECO:0000313" key="3">
    <source>
        <dbReference type="EMBL" id="ELY79521.1"/>
    </source>
</evidence>
<dbReference type="RefSeq" id="WP_008455865.1">
    <property type="nucleotide sequence ID" value="NZ_AOIJ01000051.1"/>
</dbReference>
<evidence type="ECO:0000256" key="2">
    <source>
        <dbReference type="SAM" id="Phobius"/>
    </source>
</evidence>
<keyword evidence="2" id="KW-1133">Transmembrane helix</keyword>
<name>L9Z0W4_9EURY</name>
<dbReference type="Proteomes" id="UP000011592">
    <property type="component" value="Unassembled WGS sequence"/>
</dbReference>
<gene>
    <name evidence="3" type="ORF">C486_10989</name>
</gene>
<evidence type="ECO:0000313" key="4">
    <source>
        <dbReference type="Proteomes" id="UP000011592"/>
    </source>
</evidence>
<accession>L9Z0W4</accession>
<feature type="transmembrane region" description="Helical" evidence="2">
    <location>
        <begin position="75"/>
        <end position="95"/>
    </location>
</feature>
<sequence length="238" mass="24918">MARTRRERVEQWRDHVDELCHEGEHVEHRTDLADATVAVTNQRVLALTADSSDRAFRHVDRPNVGTVSVETSARVSHLCAGLAAAFVGVGVLEVATNGSGTTLGPAVDLDSVPGPTALTRLAESAVAAVETILELVEWGVLLVGVAALALAVGLVGSYLRSRSRRLVLRVSGGDDLVLPVGDAELGDGAIADLERAIRPGSGSELADAGRRDGDRASEERCADRDRTAGDGIEADESG</sequence>
<dbReference type="EMBL" id="AOIJ01000051">
    <property type="protein sequence ID" value="ELY79521.1"/>
    <property type="molecule type" value="Genomic_DNA"/>
</dbReference>
<feature type="region of interest" description="Disordered" evidence="1">
    <location>
        <begin position="200"/>
        <end position="238"/>
    </location>
</feature>
<keyword evidence="4" id="KW-1185">Reference proteome</keyword>
<organism evidence="3 4">
    <name type="scientific">Natrinema gari JCM 14663</name>
    <dbReference type="NCBI Taxonomy" id="1230459"/>
    <lineage>
        <taxon>Archaea</taxon>
        <taxon>Methanobacteriati</taxon>
        <taxon>Methanobacteriota</taxon>
        <taxon>Stenosarchaea group</taxon>
        <taxon>Halobacteria</taxon>
        <taxon>Halobacteriales</taxon>
        <taxon>Natrialbaceae</taxon>
        <taxon>Natrinema</taxon>
    </lineage>
</organism>
<dbReference type="AlphaFoldDB" id="L9Z0W4"/>
<comment type="caution">
    <text evidence="3">The sequence shown here is derived from an EMBL/GenBank/DDBJ whole genome shotgun (WGS) entry which is preliminary data.</text>
</comment>
<keyword evidence="2" id="KW-0812">Transmembrane</keyword>
<feature type="transmembrane region" description="Helical" evidence="2">
    <location>
        <begin position="138"/>
        <end position="159"/>
    </location>
</feature>
<protein>
    <submittedName>
        <fullName evidence="3">Uncharacterized protein</fullName>
    </submittedName>
</protein>
<dbReference type="PATRIC" id="fig|1230459.4.peg.2183"/>
<proteinExistence type="predicted"/>
<feature type="compositionally biased region" description="Basic and acidic residues" evidence="1">
    <location>
        <begin position="207"/>
        <end position="228"/>
    </location>
</feature>
<evidence type="ECO:0000256" key="1">
    <source>
        <dbReference type="SAM" id="MobiDB-lite"/>
    </source>
</evidence>